<dbReference type="InterPro" id="IPR029044">
    <property type="entry name" value="Nucleotide-diphossugar_trans"/>
</dbReference>
<dbReference type="Proteomes" id="UP000602395">
    <property type="component" value="Unassembled WGS sequence"/>
</dbReference>
<evidence type="ECO:0000313" key="1">
    <source>
        <dbReference type="EMBL" id="MBD1319013.1"/>
    </source>
</evidence>
<gene>
    <name evidence="1" type="ORF">IDF66_05415</name>
</gene>
<dbReference type="RefSeq" id="WP_190265954.1">
    <property type="nucleotide sequence ID" value="NZ_BAABAD010000003.1"/>
</dbReference>
<protein>
    <recommendedName>
        <fullName evidence="3">Glycosyltransferase</fullName>
    </recommendedName>
</protein>
<proteinExistence type="predicted"/>
<organism evidence="1 2">
    <name type="scientific">Gordonia hankookensis</name>
    <dbReference type="NCBI Taxonomy" id="589403"/>
    <lineage>
        <taxon>Bacteria</taxon>
        <taxon>Bacillati</taxon>
        <taxon>Actinomycetota</taxon>
        <taxon>Actinomycetes</taxon>
        <taxon>Mycobacteriales</taxon>
        <taxon>Gordoniaceae</taxon>
        <taxon>Gordonia</taxon>
    </lineage>
</organism>
<sequence>MSDSSGSLLYVSWGADPRHVQEARFALYSAVRACRRSPSITITMMTDQPRNYDDLPVELDVVSSESFSEWGRCGSHEYIFRRKPMAMIDALERSDGPVVMLDTDTWFAKSAQHLIDRVGVGRSAMHMCEGGLTAYPNPSNESLLDVLQSRPFSDRSGRPIPVGPETQMWNSGVIGLSRSDVDVLRESVHYIDQIWSEYQLSHNVEQFALSYFMQTKTRLRAANDVVYHYFAVRAAFPTDDPLLQRRATSYADALTTADELHRLRPRLHGVERAKHAYKTLYRQTGRPWRNHVPSNAS</sequence>
<evidence type="ECO:0000313" key="2">
    <source>
        <dbReference type="Proteomes" id="UP000602395"/>
    </source>
</evidence>
<name>A0ABR7W874_9ACTN</name>
<dbReference type="SUPFAM" id="SSF53448">
    <property type="entry name" value="Nucleotide-diphospho-sugar transferases"/>
    <property type="match status" value="1"/>
</dbReference>
<keyword evidence="2" id="KW-1185">Reference proteome</keyword>
<accession>A0ABR7W874</accession>
<comment type="caution">
    <text evidence="1">The sequence shown here is derived from an EMBL/GenBank/DDBJ whole genome shotgun (WGS) entry which is preliminary data.</text>
</comment>
<evidence type="ECO:0008006" key="3">
    <source>
        <dbReference type="Google" id="ProtNLM"/>
    </source>
</evidence>
<dbReference type="EMBL" id="JACWMS010000001">
    <property type="protein sequence ID" value="MBD1319013.1"/>
    <property type="molecule type" value="Genomic_DNA"/>
</dbReference>
<reference evidence="1 2" key="1">
    <citation type="submission" date="2020-09" db="EMBL/GenBank/DDBJ databases">
        <title>Novel species in genus Gordonia.</title>
        <authorList>
            <person name="Zhang G."/>
        </authorList>
    </citation>
    <scope>NUCLEOTIDE SEQUENCE [LARGE SCALE GENOMIC DNA]</scope>
    <source>
        <strain evidence="1 2">ON-33</strain>
    </source>
</reference>